<evidence type="ECO:0000256" key="2">
    <source>
        <dbReference type="SAM" id="Phobius"/>
    </source>
</evidence>
<proteinExistence type="predicted"/>
<feature type="compositionally biased region" description="Low complexity" evidence="1">
    <location>
        <begin position="119"/>
        <end position="128"/>
    </location>
</feature>
<name>A0A6J4JRZ7_9ACTN</name>
<feature type="compositionally biased region" description="Low complexity" evidence="1">
    <location>
        <begin position="11"/>
        <end position="25"/>
    </location>
</feature>
<dbReference type="InterPro" id="IPR021449">
    <property type="entry name" value="DUF3099"/>
</dbReference>
<sequence length="142" mass="15336">MQDDDPGRHPPGGASAPGPRARSRPAAVVITDARGASSREMSTRIRRYTITMAFRMACFVSMIFVQGWLRWVLLACAVFLPYIAVVLANQSDQRTRPGTVERGAPGDAPRLTTGERPGVAEGDVVEGSVVDEPDDEREGRVA</sequence>
<accession>A0A6J4JRZ7</accession>
<feature type="region of interest" description="Disordered" evidence="1">
    <location>
        <begin position="91"/>
        <end position="142"/>
    </location>
</feature>
<evidence type="ECO:0000313" key="3">
    <source>
        <dbReference type="EMBL" id="CAA9286056.1"/>
    </source>
</evidence>
<evidence type="ECO:0008006" key="4">
    <source>
        <dbReference type="Google" id="ProtNLM"/>
    </source>
</evidence>
<protein>
    <recommendedName>
        <fullName evidence="4">DUF3099 domain-containing protein</fullName>
    </recommendedName>
</protein>
<reference evidence="3" key="1">
    <citation type="submission" date="2020-02" db="EMBL/GenBank/DDBJ databases">
        <authorList>
            <person name="Meier V. D."/>
        </authorList>
    </citation>
    <scope>NUCLEOTIDE SEQUENCE</scope>
    <source>
        <strain evidence="3">AVDCRST_MAG48</strain>
    </source>
</reference>
<dbReference type="EMBL" id="CADCTS010000021">
    <property type="protein sequence ID" value="CAA9286056.1"/>
    <property type="molecule type" value="Genomic_DNA"/>
</dbReference>
<dbReference type="AlphaFoldDB" id="A0A6J4JRZ7"/>
<keyword evidence="2" id="KW-0812">Transmembrane</keyword>
<feature type="region of interest" description="Disordered" evidence="1">
    <location>
        <begin position="1"/>
        <end position="25"/>
    </location>
</feature>
<keyword evidence="2" id="KW-0472">Membrane</keyword>
<gene>
    <name evidence="3" type="ORF">AVDCRST_MAG48-135</name>
</gene>
<keyword evidence="2" id="KW-1133">Transmembrane helix</keyword>
<organism evidence="3">
    <name type="scientific">uncultured Friedmanniella sp</name>
    <dbReference type="NCBI Taxonomy" id="335381"/>
    <lineage>
        <taxon>Bacteria</taxon>
        <taxon>Bacillati</taxon>
        <taxon>Actinomycetota</taxon>
        <taxon>Actinomycetes</taxon>
        <taxon>Propionibacteriales</taxon>
        <taxon>Nocardioidaceae</taxon>
        <taxon>Friedmanniella</taxon>
        <taxon>environmental samples</taxon>
    </lineage>
</organism>
<evidence type="ECO:0000256" key="1">
    <source>
        <dbReference type="SAM" id="MobiDB-lite"/>
    </source>
</evidence>
<dbReference type="Pfam" id="PF11298">
    <property type="entry name" value="DUF3099"/>
    <property type="match status" value="1"/>
</dbReference>
<feature type="transmembrane region" description="Helical" evidence="2">
    <location>
        <begin position="71"/>
        <end position="88"/>
    </location>
</feature>